<feature type="domain" description="ATPase of the ABC class C-terminal" evidence="1">
    <location>
        <begin position="166"/>
        <end position="442"/>
    </location>
</feature>
<dbReference type="Proteomes" id="UP000184184">
    <property type="component" value="Unassembled WGS sequence"/>
</dbReference>
<dbReference type="Pfam" id="PF20446">
    <property type="entry name" value="ABC_N"/>
    <property type="match status" value="1"/>
</dbReference>
<dbReference type="Pfam" id="PF09818">
    <property type="entry name" value="ABC_ATPase"/>
    <property type="match status" value="1"/>
</dbReference>
<reference evidence="4 5" key="1">
    <citation type="submission" date="2016-11" db="EMBL/GenBank/DDBJ databases">
        <authorList>
            <person name="Jaros S."/>
            <person name="Januszkiewicz K."/>
            <person name="Wedrychowicz H."/>
        </authorList>
    </citation>
    <scope>NUCLEOTIDE SEQUENCE [LARGE SCALE GENOMIC DNA]</scope>
    <source>
        <strain evidence="4 5">CGMCC 1.10681</strain>
    </source>
</reference>
<accession>A0A1M7PXG2</accession>
<dbReference type="InterPro" id="IPR049069">
    <property type="entry name" value="MRB1590-like_C"/>
</dbReference>
<organism evidence="4 5">
    <name type="scientific">Gracilibacillus kekensis</name>
    <dbReference type="NCBI Taxonomy" id="1027249"/>
    <lineage>
        <taxon>Bacteria</taxon>
        <taxon>Bacillati</taxon>
        <taxon>Bacillota</taxon>
        <taxon>Bacilli</taxon>
        <taxon>Bacillales</taxon>
        <taxon>Bacillaceae</taxon>
        <taxon>Gracilibacillus</taxon>
    </lineage>
</organism>
<feature type="domain" description="MRB1590-like C-terminal" evidence="3">
    <location>
        <begin position="463"/>
        <end position="566"/>
    </location>
</feature>
<feature type="domain" description="ATPase of the ABC class N-terminal" evidence="2">
    <location>
        <begin position="1"/>
        <end position="160"/>
    </location>
</feature>
<keyword evidence="5" id="KW-1185">Reference proteome</keyword>
<evidence type="ECO:0000259" key="1">
    <source>
        <dbReference type="Pfam" id="PF09818"/>
    </source>
</evidence>
<gene>
    <name evidence="4" type="ORF">SAMN05216179_2543</name>
</gene>
<dbReference type="OrthoDB" id="9809999at2"/>
<dbReference type="Pfam" id="PF21117">
    <property type="entry name" value="MRB1590_C"/>
    <property type="match status" value="1"/>
</dbReference>
<dbReference type="STRING" id="1027249.SAMN05216179_2543"/>
<proteinExistence type="predicted"/>
<evidence type="ECO:0000259" key="3">
    <source>
        <dbReference type="Pfam" id="PF21117"/>
    </source>
</evidence>
<dbReference type="InterPro" id="IPR046833">
    <property type="entry name" value="ABC_N"/>
</dbReference>
<protein>
    <submittedName>
        <fullName evidence="4">Predicted ATPase of the ABC class</fullName>
    </submittedName>
</protein>
<dbReference type="AlphaFoldDB" id="A0A1M7PXG2"/>
<name>A0A1M7PXG2_9BACI</name>
<dbReference type="RefSeq" id="WP_073202224.1">
    <property type="nucleotide sequence ID" value="NZ_FRCZ01000005.1"/>
</dbReference>
<dbReference type="InterPro" id="IPR019195">
    <property type="entry name" value="ABC_ATPase_put"/>
</dbReference>
<evidence type="ECO:0000259" key="2">
    <source>
        <dbReference type="Pfam" id="PF20446"/>
    </source>
</evidence>
<sequence length="568" mass="63362">MKKLQQLLKNIDGKSYKAYKSIQGSYSFQHFQLAIDYVQGDPFAAPSKIRVVIPHSIRPIKEEWKQLKERNIYTADHIARTVADAIQKETSFAKGSGKSGLIHIDKPGQEILERTAVQLNNKATVICLSIGLPANGRRINGKEAEKLFFTMIPSILKNSIFSVSDDELEKSVQLADQHIAIREEMKKQDWIAFVADGAILPRKSGVSNQLLPKAVPFESPKENRVTIDIPHRNQPLTGMAIKKGISLIVGGGYHGKSTLLQALERGVYHHIQGDGREYVLTDPNAVKIRAEDGRQVTSVNISAFINDLPHGQDTKKFSTENASGSTSQATNVVEAIEASASTLLIDEDTSATNFMIRDARMQALVAPDKEPITPFIDKIKQLRDHLNISTILVMGGSGDYFDVANEVIMMDQYKPFNVTEKAQQIVKNQPVTREKITGELQHTMNQRIFLANSLQLQKGKKKKVQAKGLDLILMGNHSIQLQDVEQLIDSSQTRAIAEILRYLDDKSVLKQAKPLTEILDDIETVIDQEGLQAFAPFPKQHPGDLARPRRFEIAACLNRIRTAKIKQK</sequence>
<dbReference type="SUPFAM" id="SSF52540">
    <property type="entry name" value="P-loop containing nucleoside triphosphate hydrolases"/>
    <property type="match status" value="1"/>
</dbReference>
<dbReference type="PANTHER" id="PTHR38149:SF1">
    <property type="entry name" value="ATPASE"/>
    <property type="match status" value="1"/>
</dbReference>
<dbReference type="InterPro" id="IPR046834">
    <property type="entry name" value="ABC_ATPase_C"/>
</dbReference>
<evidence type="ECO:0000313" key="4">
    <source>
        <dbReference type="EMBL" id="SHN22324.1"/>
    </source>
</evidence>
<evidence type="ECO:0000313" key="5">
    <source>
        <dbReference type="Proteomes" id="UP000184184"/>
    </source>
</evidence>
<dbReference type="InterPro" id="IPR027417">
    <property type="entry name" value="P-loop_NTPase"/>
</dbReference>
<dbReference type="EMBL" id="FRCZ01000005">
    <property type="protein sequence ID" value="SHN22324.1"/>
    <property type="molecule type" value="Genomic_DNA"/>
</dbReference>
<dbReference type="PANTHER" id="PTHR38149">
    <property type="entry name" value="ATPASE"/>
    <property type="match status" value="1"/>
</dbReference>